<feature type="repeat" description="ANK" evidence="3">
    <location>
        <begin position="181"/>
        <end position="213"/>
    </location>
</feature>
<dbReference type="GeneID" id="20805061"/>
<evidence type="ECO:0000256" key="5">
    <source>
        <dbReference type="SAM" id="MobiDB-lite"/>
    </source>
</evidence>
<dbReference type="EMBL" id="KI913118">
    <property type="protein sequence ID" value="ETV85258.1"/>
    <property type="molecule type" value="Genomic_DNA"/>
</dbReference>
<dbReference type="AlphaFoldDB" id="W4H260"/>
<feature type="compositionally biased region" description="Polar residues" evidence="5">
    <location>
        <begin position="442"/>
        <end position="452"/>
    </location>
</feature>
<protein>
    <submittedName>
        <fullName evidence="6">Uncharacterized protein</fullName>
    </submittedName>
</protein>
<dbReference type="Gene3D" id="1.25.40.20">
    <property type="entry name" value="Ankyrin repeat-containing domain"/>
    <property type="match status" value="2"/>
</dbReference>
<evidence type="ECO:0000313" key="6">
    <source>
        <dbReference type="EMBL" id="ETV85258.1"/>
    </source>
</evidence>
<dbReference type="STRING" id="112090.W4H260"/>
<feature type="repeat" description="ANK" evidence="3">
    <location>
        <begin position="45"/>
        <end position="69"/>
    </location>
</feature>
<keyword evidence="1" id="KW-0677">Repeat</keyword>
<proteinExistence type="predicted"/>
<dbReference type="PANTHER" id="PTHR24173:SF74">
    <property type="entry name" value="ANKYRIN REPEAT DOMAIN-CONTAINING PROTEIN 16"/>
    <property type="match status" value="1"/>
</dbReference>
<evidence type="ECO:0000256" key="1">
    <source>
        <dbReference type="ARBA" id="ARBA00022737"/>
    </source>
</evidence>
<dbReference type="OrthoDB" id="10057496at2759"/>
<dbReference type="PROSITE" id="PS50088">
    <property type="entry name" value="ANK_REPEAT"/>
    <property type="match status" value="2"/>
</dbReference>
<evidence type="ECO:0000256" key="3">
    <source>
        <dbReference type="PROSITE-ProRule" id="PRU00023"/>
    </source>
</evidence>
<dbReference type="SMART" id="SM00248">
    <property type="entry name" value="ANK"/>
    <property type="match status" value="5"/>
</dbReference>
<dbReference type="SUPFAM" id="SSF48403">
    <property type="entry name" value="Ankyrin repeat"/>
    <property type="match status" value="1"/>
</dbReference>
<dbReference type="InterPro" id="IPR002110">
    <property type="entry name" value="Ankyrin_rpt"/>
</dbReference>
<feature type="coiled-coil region" evidence="4">
    <location>
        <begin position="317"/>
        <end position="409"/>
    </location>
</feature>
<reference evidence="6" key="1">
    <citation type="submission" date="2013-12" db="EMBL/GenBank/DDBJ databases">
        <title>The Genome Sequence of Aphanomyces astaci APO3.</title>
        <authorList>
            <consortium name="The Broad Institute Genomics Platform"/>
            <person name="Russ C."/>
            <person name="Tyler B."/>
            <person name="van West P."/>
            <person name="Dieguez-Uribeondo J."/>
            <person name="Young S.K."/>
            <person name="Zeng Q."/>
            <person name="Gargeya S."/>
            <person name="Fitzgerald M."/>
            <person name="Abouelleil A."/>
            <person name="Alvarado L."/>
            <person name="Chapman S.B."/>
            <person name="Gainer-Dewar J."/>
            <person name="Goldberg J."/>
            <person name="Griggs A."/>
            <person name="Gujja S."/>
            <person name="Hansen M."/>
            <person name="Howarth C."/>
            <person name="Imamovic A."/>
            <person name="Ireland A."/>
            <person name="Larimer J."/>
            <person name="McCowan C."/>
            <person name="Murphy C."/>
            <person name="Pearson M."/>
            <person name="Poon T.W."/>
            <person name="Priest M."/>
            <person name="Roberts A."/>
            <person name="Saif S."/>
            <person name="Shea T."/>
            <person name="Sykes S."/>
            <person name="Wortman J."/>
            <person name="Nusbaum C."/>
            <person name="Birren B."/>
        </authorList>
    </citation>
    <scope>NUCLEOTIDE SEQUENCE [LARGE SCALE GENOMIC DNA]</scope>
    <source>
        <strain evidence="6">APO3</strain>
    </source>
</reference>
<evidence type="ECO:0000256" key="2">
    <source>
        <dbReference type="ARBA" id="ARBA00023043"/>
    </source>
</evidence>
<keyword evidence="2 3" id="KW-0040">ANK repeat</keyword>
<dbReference type="PANTHER" id="PTHR24173">
    <property type="entry name" value="ANKYRIN REPEAT CONTAINING"/>
    <property type="match status" value="1"/>
</dbReference>
<keyword evidence="4" id="KW-0175">Coiled coil</keyword>
<dbReference type="RefSeq" id="XP_009825276.1">
    <property type="nucleotide sequence ID" value="XM_009826974.1"/>
</dbReference>
<name>W4H260_APHAT</name>
<dbReference type="PROSITE" id="PS50297">
    <property type="entry name" value="ANK_REP_REGION"/>
    <property type="match status" value="2"/>
</dbReference>
<dbReference type="Pfam" id="PF12796">
    <property type="entry name" value="Ank_2"/>
    <property type="match status" value="2"/>
</dbReference>
<dbReference type="VEuPathDB" id="FungiDB:H257_03065"/>
<accession>W4H260</accession>
<feature type="compositionally biased region" description="Low complexity" evidence="5">
    <location>
        <begin position="246"/>
        <end position="261"/>
    </location>
</feature>
<gene>
    <name evidence="6" type="ORF">H257_03065</name>
</gene>
<feature type="region of interest" description="Disordered" evidence="5">
    <location>
        <begin position="429"/>
        <end position="452"/>
    </location>
</feature>
<sequence>MAADDLDAAYEGLFMAAEHGRADVLKALLEHGKDVLDLPQIRNASGLTPLHVAVIYQKADAVRALLAAGFPADAVVLGANDSKYAGMSAYALAANQAPVSTMMHVFLQYAIQEIAANHMESVACLLRAGIDPITATDGSPLDNSLLHWAACSNATDVAALLLRHVQDDQQRAVFVNRRNADGATALHDACYGNHVSCVQLLVDHGADLSVVGTSGYVKDKMAVEVASSSDITRIVAKARFQRASALSSPRPTVSRTSTSLPKPREVVASGGEVDLEQPVPPLSPPRSTSSNPRKEDVDGPPSHAGGALSVEHTSVLLEEKQALIDELKHTIDGLVTESHDRQLLGEETVVLEFIRKLREEKQAVERHLHDAEDHIVAQEEIMMELKAHIRRHNTLVEDLKLEIRTLQQAKYRTSGVPHGEDAVVVTVTGADDSGEPRRNDPRNGSSHNTFQNTSVTITTDLEVPLPPSPTPPPTPSFWSNLLYYLWPFADEETLPSMTESPPGILDATILTV</sequence>
<evidence type="ECO:0000256" key="4">
    <source>
        <dbReference type="SAM" id="Coils"/>
    </source>
</evidence>
<feature type="region of interest" description="Disordered" evidence="5">
    <location>
        <begin position="245"/>
        <end position="307"/>
    </location>
</feature>
<organism evidence="6">
    <name type="scientific">Aphanomyces astaci</name>
    <name type="common">Crayfish plague agent</name>
    <dbReference type="NCBI Taxonomy" id="112090"/>
    <lineage>
        <taxon>Eukaryota</taxon>
        <taxon>Sar</taxon>
        <taxon>Stramenopiles</taxon>
        <taxon>Oomycota</taxon>
        <taxon>Saprolegniomycetes</taxon>
        <taxon>Saprolegniales</taxon>
        <taxon>Verrucalvaceae</taxon>
        <taxon>Aphanomyces</taxon>
    </lineage>
</organism>
<dbReference type="InterPro" id="IPR036770">
    <property type="entry name" value="Ankyrin_rpt-contain_sf"/>
</dbReference>